<evidence type="ECO:0000313" key="4">
    <source>
        <dbReference type="EMBL" id="CAG7816722.1"/>
    </source>
</evidence>
<dbReference type="InterPro" id="IPR001199">
    <property type="entry name" value="Cyt_B5-like_heme/steroid-bd"/>
</dbReference>
<gene>
    <name evidence="4" type="ORF">AFUS01_LOCUS27326</name>
</gene>
<evidence type="ECO:0000259" key="3">
    <source>
        <dbReference type="PROSITE" id="PS50255"/>
    </source>
</evidence>
<dbReference type="InterPro" id="IPR053100">
    <property type="entry name" value="Cytochrome_b5-related"/>
</dbReference>
<dbReference type="PROSITE" id="PS00191">
    <property type="entry name" value="CYTOCHROME_B5_1"/>
    <property type="match status" value="1"/>
</dbReference>
<evidence type="ECO:0000313" key="5">
    <source>
        <dbReference type="Proteomes" id="UP000708208"/>
    </source>
</evidence>
<comment type="caution">
    <text evidence="4">The sequence shown here is derived from an EMBL/GenBank/DDBJ whole genome shotgun (WGS) entry which is preliminary data.</text>
</comment>
<dbReference type="Pfam" id="PF00173">
    <property type="entry name" value="Cyt-b5"/>
    <property type="match status" value="1"/>
</dbReference>
<feature type="region of interest" description="Disordered" evidence="2">
    <location>
        <begin position="1"/>
        <end position="33"/>
    </location>
</feature>
<dbReference type="InterPro" id="IPR005804">
    <property type="entry name" value="FA_desaturase_dom"/>
</dbReference>
<keyword evidence="1" id="KW-0349">Heme</keyword>
<accession>A0A8J2KP98</accession>
<sequence>MGPAASWISDKDHPQGKYIGPSQHSSFPGISRSTDKRGIWCSTAETWLRGKRDDDDIDRTLWRVHDKLYDLTKFIDRHPGGSDWLSMTRGMDITELFENSHVIEIDKVEATLKKFFVQDAPHPRNSPYTFEPDGFYKTLKRRVEPILKEKGTGPTVKIRVMQDLMVAGFVIFSLLGVIRDSYWPFIVAGLSLGFSSVSAHNFFHIRDNWRKYYFDLSLCSHYEWRIEHVFSHHAFTNTAWDAEVLWLTPGIEFLANRSKNLIQRFGSWVYIHVVFAFLFHLSILFRIICILKGTTKFRPEFFLPVVQLFLIVGFAKSGIVHGFLFWMLAHMICSYWVAMTGMNAAHHHPICFHDGDESRPKPDYGLCMLDATGTKVEDINKSLFQLMTTFGEHHLHHLFPAVCISKLGHIKPIVEETVLEFKEEMIFLNQWELLKGMHEQLARVEPHSFQTHLEQRRQTQRQAVWSTKAL</sequence>
<dbReference type="EMBL" id="CAJVCH010376626">
    <property type="protein sequence ID" value="CAG7816722.1"/>
    <property type="molecule type" value="Genomic_DNA"/>
</dbReference>
<feature type="domain" description="Cytochrome b5 heme-binding" evidence="3">
    <location>
        <begin position="64"/>
        <end position="121"/>
    </location>
</feature>
<keyword evidence="1" id="KW-0812">Transmembrane</keyword>
<keyword evidence="1" id="KW-0408">Iron</keyword>
<organism evidence="4 5">
    <name type="scientific">Allacma fusca</name>
    <dbReference type="NCBI Taxonomy" id="39272"/>
    <lineage>
        <taxon>Eukaryota</taxon>
        <taxon>Metazoa</taxon>
        <taxon>Ecdysozoa</taxon>
        <taxon>Arthropoda</taxon>
        <taxon>Hexapoda</taxon>
        <taxon>Collembola</taxon>
        <taxon>Symphypleona</taxon>
        <taxon>Sminthuridae</taxon>
        <taxon>Allacma</taxon>
    </lineage>
</organism>
<feature type="transmembrane region" description="Helical" evidence="1">
    <location>
        <begin position="184"/>
        <end position="203"/>
    </location>
</feature>
<keyword evidence="1" id="KW-0479">Metal-binding</keyword>
<dbReference type="GO" id="GO:0006629">
    <property type="term" value="P:lipid metabolic process"/>
    <property type="evidence" value="ECO:0007669"/>
    <property type="project" value="InterPro"/>
</dbReference>
<dbReference type="InterPro" id="IPR018506">
    <property type="entry name" value="Cyt_B5_heme-BS"/>
</dbReference>
<feature type="transmembrane region" description="Helical" evidence="1">
    <location>
        <begin position="267"/>
        <end position="288"/>
    </location>
</feature>
<evidence type="ECO:0000256" key="1">
    <source>
        <dbReference type="RuleBase" id="RU362121"/>
    </source>
</evidence>
<dbReference type="OrthoDB" id="260519at2759"/>
<proteinExistence type="inferred from homology"/>
<keyword evidence="5" id="KW-1185">Reference proteome</keyword>
<comment type="caution">
    <text evidence="1">Lacks conserved residue(s) required for the propagation of feature annotation.</text>
</comment>
<dbReference type="Pfam" id="PF00487">
    <property type="entry name" value="FA_desaturase"/>
    <property type="match status" value="1"/>
</dbReference>
<feature type="compositionally biased region" description="Polar residues" evidence="2">
    <location>
        <begin position="22"/>
        <end position="32"/>
    </location>
</feature>
<dbReference type="PROSITE" id="PS50255">
    <property type="entry name" value="CYTOCHROME_B5_2"/>
    <property type="match status" value="1"/>
</dbReference>
<dbReference type="SMART" id="SM01117">
    <property type="entry name" value="Cyt-b5"/>
    <property type="match status" value="1"/>
</dbReference>
<name>A0A8J2KP98_9HEXA</name>
<evidence type="ECO:0000256" key="2">
    <source>
        <dbReference type="SAM" id="MobiDB-lite"/>
    </source>
</evidence>
<dbReference type="AlphaFoldDB" id="A0A8J2KP98"/>
<keyword evidence="1" id="KW-1133">Transmembrane helix</keyword>
<dbReference type="PANTHER" id="PTHR16740:SF1">
    <property type="entry name" value="CYTOCHROME B5-RELATED PROTEIN-RELATED"/>
    <property type="match status" value="1"/>
</dbReference>
<comment type="similarity">
    <text evidence="1">Belongs to the cytochrome b5 family.</text>
</comment>
<dbReference type="GO" id="GO:0046872">
    <property type="term" value="F:metal ion binding"/>
    <property type="evidence" value="ECO:0007669"/>
    <property type="project" value="UniProtKB-UniRule"/>
</dbReference>
<protein>
    <recommendedName>
        <fullName evidence="3">Cytochrome b5 heme-binding domain-containing protein</fullName>
    </recommendedName>
</protein>
<reference evidence="4" key="1">
    <citation type="submission" date="2021-06" db="EMBL/GenBank/DDBJ databases">
        <authorList>
            <person name="Hodson N. C."/>
            <person name="Mongue J. A."/>
            <person name="Jaron S. K."/>
        </authorList>
    </citation>
    <scope>NUCLEOTIDE SEQUENCE</scope>
</reference>
<keyword evidence="1" id="KW-0472">Membrane</keyword>
<dbReference type="GO" id="GO:0020037">
    <property type="term" value="F:heme binding"/>
    <property type="evidence" value="ECO:0007669"/>
    <property type="project" value="UniProtKB-UniRule"/>
</dbReference>
<dbReference type="PANTHER" id="PTHR16740">
    <property type="entry name" value="CYTOCHROME B5-RELATED PROTEIN-RELATED"/>
    <property type="match status" value="1"/>
</dbReference>
<feature type="transmembrane region" description="Helical" evidence="1">
    <location>
        <begin position="308"/>
        <end position="329"/>
    </location>
</feature>
<dbReference type="Proteomes" id="UP000708208">
    <property type="component" value="Unassembled WGS sequence"/>
</dbReference>